<keyword evidence="2 7" id="KW-0813">Transport</keyword>
<keyword evidence="3" id="KW-1003">Cell membrane</keyword>
<dbReference type="CDD" id="cd06261">
    <property type="entry name" value="TM_PBP2"/>
    <property type="match status" value="1"/>
</dbReference>
<dbReference type="Pfam" id="PF00528">
    <property type="entry name" value="BPD_transp_1"/>
    <property type="match status" value="1"/>
</dbReference>
<feature type="domain" description="ABC transmembrane type-1" evidence="8">
    <location>
        <begin position="87"/>
        <end position="276"/>
    </location>
</feature>
<feature type="transmembrane region" description="Helical" evidence="7">
    <location>
        <begin position="21"/>
        <end position="44"/>
    </location>
</feature>
<evidence type="ECO:0000256" key="5">
    <source>
        <dbReference type="ARBA" id="ARBA00022989"/>
    </source>
</evidence>
<evidence type="ECO:0000259" key="8">
    <source>
        <dbReference type="PROSITE" id="PS50928"/>
    </source>
</evidence>
<dbReference type="InterPro" id="IPR000515">
    <property type="entry name" value="MetI-like"/>
</dbReference>
<keyword evidence="4 7" id="KW-0812">Transmembrane</keyword>
<keyword evidence="10" id="KW-1185">Reference proteome</keyword>
<feature type="transmembrane region" description="Helical" evidence="7">
    <location>
        <begin position="151"/>
        <end position="169"/>
    </location>
</feature>
<dbReference type="Gene3D" id="1.10.3720.10">
    <property type="entry name" value="MetI-like"/>
    <property type="match status" value="1"/>
</dbReference>
<gene>
    <name evidence="9" type="ORF">GCM10025869_08820</name>
</gene>
<comment type="similarity">
    <text evidence="7">Belongs to the binding-protein-dependent transport system permease family.</text>
</comment>
<dbReference type="PANTHER" id="PTHR43386:SF26">
    <property type="entry name" value="ABC TRANSPORTER PERMEASE PROTEIN"/>
    <property type="match status" value="1"/>
</dbReference>
<keyword evidence="5 7" id="KW-1133">Transmembrane helix</keyword>
<dbReference type="InterPro" id="IPR050366">
    <property type="entry name" value="BP-dependent_transpt_permease"/>
</dbReference>
<proteinExistence type="inferred from homology"/>
<evidence type="ECO:0000256" key="1">
    <source>
        <dbReference type="ARBA" id="ARBA00004651"/>
    </source>
</evidence>
<dbReference type="PANTHER" id="PTHR43386">
    <property type="entry name" value="OLIGOPEPTIDE TRANSPORT SYSTEM PERMEASE PROTEIN APPC"/>
    <property type="match status" value="1"/>
</dbReference>
<evidence type="ECO:0000256" key="6">
    <source>
        <dbReference type="ARBA" id="ARBA00023136"/>
    </source>
</evidence>
<evidence type="ECO:0000256" key="2">
    <source>
        <dbReference type="ARBA" id="ARBA00022448"/>
    </source>
</evidence>
<reference evidence="10" key="1">
    <citation type="journal article" date="2019" name="Int. J. Syst. Evol. Microbiol.">
        <title>The Global Catalogue of Microorganisms (GCM) 10K type strain sequencing project: providing services to taxonomists for standard genome sequencing and annotation.</title>
        <authorList>
            <consortium name="The Broad Institute Genomics Platform"/>
            <consortium name="The Broad Institute Genome Sequencing Center for Infectious Disease"/>
            <person name="Wu L."/>
            <person name="Ma J."/>
        </authorList>
    </citation>
    <scope>NUCLEOTIDE SEQUENCE [LARGE SCALE GENOMIC DNA]</scope>
    <source>
        <strain evidence="10">NBRC 108755</strain>
    </source>
</reference>
<feature type="transmembrane region" description="Helical" evidence="7">
    <location>
        <begin position="200"/>
        <end position="233"/>
    </location>
</feature>
<accession>A0ABQ6JQK5</accession>
<evidence type="ECO:0000313" key="9">
    <source>
        <dbReference type="EMBL" id="GMA90353.1"/>
    </source>
</evidence>
<comment type="subcellular location">
    <subcellularLocation>
        <location evidence="1 7">Cell membrane</location>
        <topology evidence="1 7">Multi-pass membrane protein</topology>
    </subcellularLocation>
</comment>
<organism evidence="9 10">
    <name type="scientific">Homoserinibacter gongjuensis</name>
    <dbReference type="NCBI Taxonomy" id="1162968"/>
    <lineage>
        <taxon>Bacteria</taxon>
        <taxon>Bacillati</taxon>
        <taxon>Actinomycetota</taxon>
        <taxon>Actinomycetes</taxon>
        <taxon>Micrococcales</taxon>
        <taxon>Microbacteriaceae</taxon>
        <taxon>Homoserinibacter</taxon>
    </lineage>
</organism>
<evidence type="ECO:0000256" key="4">
    <source>
        <dbReference type="ARBA" id="ARBA00022692"/>
    </source>
</evidence>
<evidence type="ECO:0000313" key="10">
    <source>
        <dbReference type="Proteomes" id="UP001157069"/>
    </source>
</evidence>
<sequence length="288" mass="30058">MTKLLTTPARTRRSTRGLPQGTIPAIIIGLYVLVAVIGPMFVFYDPVITSVGDRLLPPGSVSAAGEPRPLGTDGVGRDMLGQLIYGARTSLIIGVSVVGISAVVGVLLGTMAGYFSGWADVSISRLIDVLLAFPGILLAIIIAGVLDRSMLVVILALSVANWIGFARLSRGIALSFRERPWVDAARLVGVPSPLLLLRHIIPFVIGPVAALATTEFALAILSEAGLSFLGLGLPPSSVSWGQTIAIGRSYLGSAWWVSAFPGIALSGLVISAGLLGDRLTARLTGDRR</sequence>
<dbReference type="RefSeq" id="WP_284298055.1">
    <property type="nucleotide sequence ID" value="NZ_BSVA01000001.1"/>
</dbReference>
<name>A0ABQ6JQK5_9MICO</name>
<feature type="transmembrane region" description="Helical" evidence="7">
    <location>
        <begin position="253"/>
        <end position="275"/>
    </location>
</feature>
<dbReference type="Proteomes" id="UP001157069">
    <property type="component" value="Unassembled WGS sequence"/>
</dbReference>
<dbReference type="InterPro" id="IPR035906">
    <property type="entry name" value="MetI-like_sf"/>
</dbReference>
<dbReference type="SUPFAM" id="SSF161098">
    <property type="entry name" value="MetI-like"/>
    <property type="match status" value="1"/>
</dbReference>
<comment type="caution">
    <text evidence="9">The sequence shown here is derived from an EMBL/GenBank/DDBJ whole genome shotgun (WGS) entry which is preliminary data.</text>
</comment>
<protein>
    <submittedName>
        <fullName evidence="9">Peptide ABC transporter permease</fullName>
    </submittedName>
</protein>
<dbReference type="PROSITE" id="PS50928">
    <property type="entry name" value="ABC_TM1"/>
    <property type="match status" value="1"/>
</dbReference>
<feature type="transmembrane region" description="Helical" evidence="7">
    <location>
        <begin position="126"/>
        <end position="145"/>
    </location>
</feature>
<keyword evidence="6 7" id="KW-0472">Membrane</keyword>
<evidence type="ECO:0000256" key="3">
    <source>
        <dbReference type="ARBA" id="ARBA00022475"/>
    </source>
</evidence>
<dbReference type="EMBL" id="BSVA01000001">
    <property type="protein sequence ID" value="GMA90353.1"/>
    <property type="molecule type" value="Genomic_DNA"/>
</dbReference>
<evidence type="ECO:0000256" key="7">
    <source>
        <dbReference type="RuleBase" id="RU363032"/>
    </source>
</evidence>
<feature type="transmembrane region" description="Helical" evidence="7">
    <location>
        <begin position="91"/>
        <end position="114"/>
    </location>
</feature>